<organism evidence="4 5">
    <name type="scientific">Phenylobacterium conjunctum</name>
    <dbReference type="NCBI Taxonomy" id="1298959"/>
    <lineage>
        <taxon>Bacteria</taxon>
        <taxon>Pseudomonadati</taxon>
        <taxon>Pseudomonadota</taxon>
        <taxon>Alphaproteobacteria</taxon>
        <taxon>Caulobacterales</taxon>
        <taxon>Caulobacteraceae</taxon>
        <taxon>Phenylobacterium</taxon>
    </lineage>
</organism>
<dbReference type="InterPro" id="IPR003782">
    <property type="entry name" value="SCO1/SenC"/>
</dbReference>
<protein>
    <submittedName>
        <fullName evidence="4">SCO family protein</fullName>
    </submittedName>
</protein>
<evidence type="ECO:0000313" key="4">
    <source>
        <dbReference type="EMBL" id="MFD1192498.1"/>
    </source>
</evidence>
<dbReference type="InterPro" id="IPR013766">
    <property type="entry name" value="Thioredoxin_domain"/>
</dbReference>
<dbReference type="SUPFAM" id="SSF52833">
    <property type="entry name" value="Thioredoxin-like"/>
    <property type="match status" value="1"/>
</dbReference>
<sequence>MSRRNLSLVAICLLGLALLVGIGWKSGLFTPQPVATVGGPFKLVDQAGKPVDQSVLKGKWTAVFFGFTYCPDVCPTTLQVLAQAKDRLGPKGKDLQIVFISVDPERDTPQQLAAYLNSDAFPKGTIGLTGTPEQVAVAAKAYRVFYEKAGTGSDYLVNHSTPTYLMDPKGRFNRVLPFGIGPDEVATQVANAMRG</sequence>
<dbReference type="CDD" id="cd02968">
    <property type="entry name" value="SCO"/>
    <property type="match status" value="1"/>
</dbReference>
<dbReference type="EMBL" id="JBHTLQ010000060">
    <property type="protein sequence ID" value="MFD1192498.1"/>
    <property type="molecule type" value="Genomic_DNA"/>
</dbReference>
<comment type="caution">
    <text evidence="4">The sequence shown here is derived from an EMBL/GenBank/DDBJ whole genome shotgun (WGS) entry which is preliminary data.</text>
</comment>
<dbReference type="Pfam" id="PF02630">
    <property type="entry name" value="SCO1-SenC"/>
    <property type="match status" value="1"/>
</dbReference>
<evidence type="ECO:0000313" key="5">
    <source>
        <dbReference type="Proteomes" id="UP001597216"/>
    </source>
</evidence>
<dbReference type="RefSeq" id="WP_374345907.1">
    <property type="nucleotide sequence ID" value="NZ_JBHTLQ010000060.1"/>
</dbReference>
<accession>A0ABW3T683</accession>
<evidence type="ECO:0000256" key="2">
    <source>
        <dbReference type="ARBA" id="ARBA00023008"/>
    </source>
</evidence>
<dbReference type="PANTHER" id="PTHR12151">
    <property type="entry name" value="ELECTRON TRANSPORT PROTIN SCO1/SENC FAMILY MEMBER"/>
    <property type="match status" value="1"/>
</dbReference>
<dbReference type="InterPro" id="IPR036249">
    <property type="entry name" value="Thioredoxin-like_sf"/>
</dbReference>
<gene>
    <name evidence="4" type="ORF">ACFQ27_18050</name>
</gene>
<dbReference type="PANTHER" id="PTHR12151:SF25">
    <property type="entry name" value="LINALOOL DEHYDRATASE_ISOMERASE DOMAIN-CONTAINING PROTEIN"/>
    <property type="match status" value="1"/>
</dbReference>
<evidence type="ECO:0000256" key="1">
    <source>
        <dbReference type="ARBA" id="ARBA00010996"/>
    </source>
</evidence>
<dbReference type="Gene3D" id="3.40.30.10">
    <property type="entry name" value="Glutaredoxin"/>
    <property type="match status" value="1"/>
</dbReference>
<reference evidence="5" key="1">
    <citation type="journal article" date="2019" name="Int. J. Syst. Evol. Microbiol.">
        <title>The Global Catalogue of Microorganisms (GCM) 10K type strain sequencing project: providing services to taxonomists for standard genome sequencing and annotation.</title>
        <authorList>
            <consortium name="The Broad Institute Genomics Platform"/>
            <consortium name="The Broad Institute Genome Sequencing Center for Infectious Disease"/>
            <person name="Wu L."/>
            <person name="Ma J."/>
        </authorList>
    </citation>
    <scope>NUCLEOTIDE SEQUENCE [LARGE SCALE GENOMIC DNA]</scope>
    <source>
        <strain evidence="5">CCUG 55074</strain>
    </source>
</reference>
<comment type="similarity">
    <text evidence="1">Belongs to the SCO1/2 family.</text>
</comment>
<name>A0ABW3T683_9CAUL</name>
<dbReference type="PROSITE" id="PS51352">
    <property type="entry name" value="THIOREDOXIN_2"/>
    <property type="match status" value="1"/>
</dbReference>
<keyword evidence="2" id="KW-0186">Copper</keyword>
<feature type="domain" description="Thioredoxin" evidence="3">
    <location>
        <begin position="32"/>
        <end position="195"/>
    </location>
</feature>
<proteinExistence type="inferred from homology"/>
<dbReference type="Proteomes" id="UP001597216">
    <property type="component" value="Unassembled WGS sequence"/>
</dbReference>
<evidence type="ECO:0000259" key="3">
    <source>
        <dbReference type="PROSITE" id="PS51352"/>
    </source>
</evidence>
<keyword evidence="5" id="KW-1185">Reference proteome</keyword>